<keyword evidence="2" id="KW-1185">Reference proteome</keyword>
<protein>
    <submittedName>
        <fullName evidence="1">Uncharacterized protein</fullName>
    </submittedName>
</protein>
<accession>A0AAV4N3X9</accession>
<proteinExistence type="predicted"/>
<evidence type="ECO:0000313" key="1">
    <source>
        <dbReference type="EMBL" id="GIX79434.1"/>
    </source>
</evidence>
<dbReference type="Proteomes" id="UP001054945">
    <property type="component" value="Unassembled WGS sequence"/>
</dbReference>
<evidence type="ECO:0000313" key="2">
    <source>
        <dbReference type="Proteomes" id="UP001054945"/>
    </source>
</evidence>
<reference evidence="1 2" key="1">
    <citation type="submission" date="2021-06" db="EMBL/GenBank/DDBJ databases">
        <title>Caerostris extrusa draft genome.</title>
        <authorList>
            <person name="Kono N."/>
            <person name="Arakawa K."/>
        </authorList>
    </citation>
    <scope>NUCLEOTIDE SEQUENCE [LARGE SCALE GENOMIC DNA]</scope>
</reference>
<sequence>MFKVHHQCLRRYGSSSLSIPYKVEEIQEHDFDEGVSKDHLRNAIEQEALVFKKYMTEVITNWRKLKNNDVTSKMKASMQCILHKRQMS</sequence>
<gene>
    <name evidence="1" type="ORF">CEXT_442211</name>
</gene>
<dbReference type="AlphaFoldDB" id="A0AAV4N3X9"/>
<dbReference type="EMBL" id="BPLR01020492">
    <property type="protein sequence ID" value="GIX79434.1"/>
    <property type="molecule type" value="Genomic_DNA"/>
</dbReference>
<comment type="caution">
    <text evidence="1">The sequence shown here is derived from an EMBL/GenBank/DDBJ whole genome shotgun (WGS) entry which is preliminary data.</text>
</comment>
<organism evidence="1 2">
    <name type="scientific">Caerostris extrusa</name>
    <name type="common">Bark spider</name>
    <name type="synonym">Caerostris bankana</name>
    <dbReference type="NCBI Taxonomy" id="172846"/>
    <lineage>
        <taxon>Eukaryota</taxon>
        <taxon>Metazoa</taxon>
        <taxon>Ecdysozoa</taxon>
        <taxon>Arthropoda</taxon>
        <taxon>Chelicerata</taxon>
        <taxon>Arachnida</taxon>
        <taxon>Araneae</taxon>
        <taxon>Araneomorphae</taxon>
        <taxon>Entelegynae</taxon>
        <taxon>Araneoidea</taxon>
        <taxon>Araneidae</taxon>
        <taxon>Caerostris</taxon>
    </lineage>
</organism>
<name>A0AAV4N3X9_CAEEX</name>